<dbReference type="PANTHER" id="PTHR42953:SF1">
    <property type="entry name" value="METAL-BINDING PROTEIN HI_0362-RELATED"/>
    <property type="match status" value="1"/>
</dbReference>
<proteinExistence type="predicted"/>
<evidence type="ECO:0000256" key="2">
    <source>
        <dbReference type="ARBA" id="ARBA00022448"/>
    </source>
</evidence>
<dbReference type="GO" id="GO:0030313">
    <property type="term" value="C:cell envelope"/>
    <property type="evidence" value="ECO:0007669"/>
    <property type="project" value="UniProtKB-SubCell"/>
</dbReference>
<dbReference type="SUPFAM" id="SSF53807">
    <property type="entry name" value="Helical backbone' metal receptor"/>
    <property type="match status" value="1"/>
</dbReference>
<evidence type="ECO:0000256" key="4">
    <source>
        <dbReference type="ARBA" id="ARBA00022729"/>
    </source>
</evidence>
<dbReference type="PRINTS" id="PR00690">
    <property type="entry name" value="ADHESNFAMILY"/>
</dbReference>
<organism evidence="5">
    <name type="scientific">freshwater metagenome</name>
    <dbReference type="NCBI Taxonomy" id="449393"/>
    <lineage>
        <taxon>unclassified sequences</taxon>
        <taxon>metagenomes</taxon>
        <taxon>ecological metagenomes</taxon>
    </lineage>
</organism>
<name>A0A6J7QTY9_9ZZZZ</name>
<keyword evidence="3" id="KW-0479">Metal-binding</keyword>
<dbReference type="Pfam" id="PF01297">
    <property type="entry name" value="ZnuA"/>
    <property type="match status" value="1"/>
</dbReference>
<gene>
    <name evidence="5" type="ORF">UFOPK3992_01672</name>
</gene>
<dbReference type="PRINTS" id="PR00691">
    <property type="entry name" value="ADHESINB"/>
</dbReference>
<dbReference type="InterPro" id="IPR006128">
    <property type="entry name" value="Lipoprotein_PsaA-like"/>
</dbReference>
<dbReference type="AlphaFoldDB" id="A0A6J7QTY9"/>
<dbReference type="InterPro" id="IPR050492">
    <property type="entry name" value="Bact_metal-bind_prot9"/>
</dbReference>
<protein>
    <submittedName>
        <fullName evidence="5">Unannotated protein</fullName>
    </submittedName>
</protein>
<dbReference type="Gene3D" id="3.40.50.1980">
    <property type="entry name" value="Nitrogenase molybdenum iron protein domain"/>
    <property type="match status" value="2"/>
</dbReference>
<evidence type="ECO:0000256" key="3">
    <source>
        <dbReference type="ARBA" id="ARBA00022723"/>
    </source>
</evidence>
<dbReference type="GO" id="GO:0007155">
    <property type="term" value="P:cell adhesion"/>
    <property type="evidence" value="ECO:0007669"/>
    <property type="project" value="InterPro"/>
</dbReference>
<dbReference type="GO" id="GO:0030001">
    <property type="term" value="P:metal ion transport"/>
    <property type="evidence" value="ECO:0007669"/>
    <property type="project" value="InterPro"/>
</dbReference>
<sequence>MRSSRLTSQVLLATVVMAGAAACGSSSSTGASDGAASGQLLVATTVSPITSIAASVAGDRARVEGIVPEGTNSHTFEPEPSVAELLSTADIIFVNGLKLEDPTLALAETNKKPDAEIVEIGSKVLPESDYIYDFSFPKEGGKPNPHLWTDPSYAAGYAQVIADTLATKDPANADYYQANAATFEAKATELADALRKDQATVPNGNLKLLTYHDAYAYFAKNFRWKVIGAIQPQDFADPSPQDVVALINQVKAEKVPTIFGSEVFPSSVLKEVADATGARFESSLRDDDLPGQPGDAEHSWLGLMRYDYVTMITGLGGTATNLEALSLATATPDKAVYPQ</sequence>
<keyword evidence="4" id="KW-0732">Signal</keyword>
<comment type="subcellular location">
    <subcellularLocation>
        <location evidence="1">Cell envelope</location>
    </subcellularLocation>
</comment>
<dbReference type="InterPro" id="IPR006129">
    <property type="entry name" value="AdhesinB"/>
</dbReference>
<reference evidence="5" key="1">
    <citation type="submission" date="2020-05" db="EMBL/GenBank/DDBJ databases">
        <authorList>
            <person name="Chiriac C."/>
            <person name="Salcher M."/>
            <person name="Ghai R."/>
            <person name="Kavagutti S V."/>
        </authorList>
    </citation>
    <scope>NUCLEOTIDE SEQUENCE</scope>
</reference>
<dbReference type="PROSITE" id="PS51257">
    <property type="entry name" value="PROKAR_LIPOPROTEIN"/>
    <property type="match status" value="1"/>
</dbReference>
<dbReference type="PANTHER" id="PTHR42953">
    <property type="entry name" value="HIGH-AFFINITY ZINC UPTAKE SYSTEM PROTEIN ZNUA-RELATED"/>
    <property type="match status" value="1"/>
</dbReference>
<evidence type="ECO:0000313" key="5">
    <source>
        <dbReference type="EMBL" id="CAB5020326.1"/>
    </source>
</evidence>
<dbReference type="GO" id="GO:0046872">
    <property type="term" value="F:metal ion binding"/>
    <property type="evidence" value="ECO:0007669"/>
    <property type="project" value="UniProtKB-KW"/>
</dbReference>
<evidence type="ECO:0000256" key="1">
    <source>
        <dbReference type="ARBA" id="ARBA00004196"/>
    </source>
</evidence>
<dbReference type="InterPro" id="IPR006127">
    <property type="entry name" value="ZnuA-like"/>
</dbReference>
<dbReference type="EMBL" id="CAFBOZ010000279">
    <property type="protein sequence ID" value="CAB5020326.1"/>
    <property type="molecule type" value="Genomic_DNA"/>
</dbReference>
<keyword evidence="2" id="KW-0813">Transport</keyword>
<accession>A0A6J7QTY9</accession>